<proteinExistence type="predicted"/>
<dbReference type="InterPro" id="IPR012337">
    <property type="entry name" value="RNaseH-like_sf"/>
</dbReference>
<dbReference type="InterPro" id="IPR000477">
    <property type="entry name" value="RT_dom"/>
</dbReference>
<comment type="caution">
    <text evidence="3">The sequence shown here is derived from an EMBL/GenBank/DDBJ whole genome shotgun (WGS) entry which is preliminary data.</text>
</comment>
<evidence type="ECO:0000259" key="1">
    <source>
        <dbReference type="PROSITE" id="PS50878"/>
    </source>
</evidence>
<evidence type="ECO:0008006" key="5">
    <source>
        <dbReference type="Google" id="ProtNLM"/>
    </source>
</evidence>
<dbReference type="PROSITE" id="PS50879">
    <property type="entry name" value="RNASE_H_1"/>
    <property type="match status" value="1"/>
</dbReference>
<feature type="domain" description="Reverse transcriptase" evidence="1">
    <location>
        <begin position="1"/>
        <end position="92"/>
    </location>
</feature>
<dbReference type="PROSITE" id="PS50878">
    <property type="entry name" value="RT_POL"/>
    <property type="match status" value="1"/>
</dbReference>
<evidence type="ECO:0000259" key="2">
    <source>
        <dbReference type="PROSITE" id="PS50879"/>
    </source>
</evidence>
<feature type="domain" description="RNase H type-1" evidence="2">
    <location>
        <begin position="250"/>
        <end position="378"/>
    </location>
</feature>
<dbReference type="PANTHER" id="PTHR47723">
    <property type="entry name" value="OS05G0353850 PROTEIN"/>
    <property type="match status" value="1"/>
</dbReference>
<protein>
    <recommendedName>
        <fullName evidence="5">RNase H type-1 domain-containing protein</fullName>
    </recommendedName>
</protein>
<dbReference type="InterPro" id="IPR002156">
    <property type="entry name" value="RNaseH_domain"/>
</dbReference>
<dbReference type="GO" id="GO:0004523">
    <property type="term" value="F:RNA-DNA hybrid ribonuclease activity"/>
    <property type="evidence" value="ECO:0007669"/>
    <property type="project" value="InterPro"/>
</dbReference>
<dbReference type="GO" id="GO:0003676">
    <property type="term" value="F:nucleic acid binding"/>
    <property type="evidence" value="ECO:0007669"/>
    <property type="project" value="InterPro"/>
</dbReference>
<dbReference type="SUPFAM" id="SSF53098">
    <property type="entry name" value="Ribonuclease H-like"/>
    <property type="match status" value="1"/>
</dbReference>
<dbReference type="Pfam" id="PF00078">
    <property type="entry name" value="RVT_1"/>
    <property type="match status" value="1"/>
</dbReference>
<dbReference type="InterPro" id="IPR036397">
    <property type="entry name" value="RNaseH_sf"/>
</dbReference>
<keyword evidence="4" id="KW-1185">Reference proteome</keyword>
<dbReference type="InterPro" id="IPR053151">
    <property type="entry name" value="RNase_H-like"/>
</dbReference>
<dbReference type="EMBL" id="BGPR01001596">
    <property type="protein sequence ID" value="GBM57491.1"/>
    <property type="molecule type" value="Genomic_DNA"/>
</dbReference>
<organism evidence="3 4">
    <name type="scientific">Araneus ventricosus</name>
    <name type="common">Orbweaver spider</name>
    <name type="synonym">Epeira ventricosa</name>
    <dbReference type="NCBI Taxonomy" id="182803"/>
    <lineage>
        <taxon>Eukaryota</taxon>
        <taxon>Metazoa</taxon>
        <taxon>Ecdysozoa</taxon>
        <taxon>Arthropoda</taxon>
        <taxon>Chelicerata</taxon>
        <taxon>Arachnida</taxon>
        <taxon>Araneae</taxon>
        <taxon>Araneomorphae</taxon>
        <taxon>Entelegynae</taxon>
        <taxon>Araneoidea</taxon>
        <taxon>Araneidae</taxon>
        <taxon>Araneus</taxon>
    </lineage>
</organism>
<evidence type="ECO:0000313" key="4">
    <source>
        <dbReference type="Proteomes" id="UP000499080"/>
    </source>
</evidence>
<dbReference type="AlphaFoldDB" id="A0A4Y2GX52"/>
<dbReference type="OrthoDB" id="6515318at2759"/>
<dbReference type="CDD" id="cd09276">
    <property type="entry name" value="Rnase_HI_RT_non_LTR"/>
    <property type="match status" value="1"/>
</dbReference>
<dbReference type="Gene3D" id="3.30.420.10">
    <property type="entry name" value="Ribonuclease H-like superfamily/Ribonuclease H"/>
    <property type="match status" value="1"/>
</dbReference>
<dbReference type="PANTHER" id="PTHR47723:SF19">
    <property type="entry name" value="POLYNUCLEOTIDYL TRANSFERASE, RIBONUCLEASE H-LIKE SUPERFAMILY PROTEIN"/>
    <property type="match status" value="1"/>
</dbReference>
<reference evidence="3 4" key="1">
    <citation type="journal article" date="2019" name="Sci. Rep.">
        <title>Orb-weaving spider Araneus ventricosus genome elucidates the spidroin gene catalogue.</title>
        <authorList>
            <person name="Kono N."/>
            <person name="Nakamura H."/>
            <person name="Ohtoshi R."/>
            <person name="Moran D.A.P."/>
            <person name="Shinohara A."/>
            <person name="Yoshida Y."/>
            <person name="Fujiwara M."/>
            <person name="Mori M."/>
            <person name="Tomita M."/>
            <person name="Arakawa K."/>
        </authorList>
    </citation>
    <scope>NUCLEOTIDE SEQUENCE [LARGE SCALE GENOMIC DNA]</scope>
</reference>
<accession>A0A4Y2GX52</accession>
<name>A0A4Y2GX52_ARAVE</name>
<dbReference type="Pfam" id="PF00075">
    <property type="entry name" value="RNase_H"/>
    <property type="match status" value="1"/>
</dbReference>
<evidence type="ECO:0000313" key="3">
    <source>
        <dbReference type="EMBL" id="GBM57491.1"/>
    </source>
</evidence>
<sequence length="511" mass="59726">MEPVGDVKLLMFADDILLLSKAPASYIFTDKLRLPLTIIEKWAQRYALSINMDKTNFIMFPFKKIPTYIPRLKIFGRSIGYSRIIKYLGLHFDEKLTWHQHFSILKDRTQNLQGKLMRYTRATWGVKPQIFKEIYTKAIESYILYGSEIWYSDLVKLNLKLNQIQRISLSTIVKNYRTVSTEALNILSGCPPLDIVAKVKKEKFDLLFKNRALVSHDFILNREDIDIVNFNFQPLWEAFIIPWTMNMDPEVNEHKIFTDGSKWNDQVGCGAICFDNYGQEQWSFSFRLSNNASVFIAEAVAIMESIKKIIHIDHVCYIFTDSRSVLMALASCSDQTTIIEEIKLLLKNNLNIKLCWINAHVGISGNEIADSLAKEATKRQDIDINIKYSKKWLKNHLQKIRVACWQLRWELSPKARFTFGLLPQVSVHRCFGDFFLNQFLTGHGVFPVYQMKFFGKSDLCYCERDQGTITHYLYGCPLFHQIRRGISLRTSLDWDLWSFCLYPKQERVYVL</sequence>
<dbReference type="Proteomes" id="UP000499080">
    <property type="component" value="Unassembled WGS sequence"/>
</dbReference>
<gene>
    <name evidence="3" type="primary">R1A1-elementORF2_772</name>
    <name evidence="3" type="ORF">AVEN_231198_1</name>
</gene>